<dbReference type="EMBL" id="BMKX01000010">
    <property type="protein sequence ID" value="GGJ70808.1"/>
    <property type="molecule type" value="Genomic_DNA"/>
</dbReference>
<dbReference type="Gene3D" id="3.40.50.2000">
    <property type="entry name" value="Glycogen Phosphorylase B"/>
    <property type="match status" value="1"/>
</dbReference>
<keyword evidence="2" id="KW-1185">Reference proteome</keyword>
<evidence type="ECO:0000313" key="1">
    <source>
        <dbReference type="EMBL" id="GGJ70808.1"/>
    </source>
</evidence>
<dbReference type="Pfam" id="PF13692">
    <property type="entry name" value="Glyco_trans_1_4"/>
    <property type="match status" value="1"/>
</dbReference>
<comment type="caution">
    <text evidence="1">The sequence shown here is derived from an EMBL/GenBank/DDBJ whole genome shotgun (WGS) entry which is preliminary data.</text>
</comment>
<accession>A0ABQ2DS43</accession>
<evidence type="ECO:0000313" key="2">
    <source>
        <dbReference type="Proteomes" id="UP000606115"/>
    </source>
</evidence>
<sequence>MRQIRDAIVVIPGTRWENTQGTDHRLAEALSKHFPVLWVDPPVPLIGPAVVARPTRKSAFQLDPVQEGITRLRYLVSPGFTRPGIEVLTRYLRDRAIRKTLAEQGLRVQATVLLSPRDEFPKKVGGKRLLHVTDNWVSGAEMMGLNPHRVAARLKKNLASAHVVSVVSPFLGEVLAELQPGLHTRVVPNGCRPLGAEQAQLPVRSSGNVVLLGQLNERLDFEILDSLVAAGHQIDVVGPRRERDPQVSRQLDQFLGAANVFWHGEVKPSEVPPLIGAAAVGITPYLDNAFNKASFPLKTLDYLAAGLPVVSTDSPAVRWLDTDLVKIADTPRDFVRLVGGLVAQAPDAQTRQRLIDFASLHSWESRAASLIELSQVKM</sequence>
<dbReference type="Proteomes" id="UP000606115">
    <property type="component" value="Unassembled WGS sequence"/>
</dbReference>
<proteinExistence type="predicted"/>
<dbReference type="GeneID" id="303305538"/>
<name>A0ABQ2DS43_9MICC</name>
<reference evidence="2" key="1">
    <citation type="journal article" date="2019" name="Int. J. Syst. Evol. Microbiol.">
        <title>The Global Catalogue of Microorganisms (GCM) 10K type strain sequencing project: providing services to taxonomists for standard genome sequencing and annotation.</title>
        <authorList>
            <consortium name="The Broad Institute Genomics Platform"/>
            <consortium name="The Broad Institute Genome Sequencing Center for Infectious Disease"/>
            <person name="Wu L."/>
            <person name="Ma J."/>
        </authorList>
    </citation>
    <scope>NUCLEOTIDE SEQUENCE [LARGE SCALE GENOMIC DNA]</scope>
    <source>
        <strain evidence="2">CGMCC 1.3685</strain>
    </source>
</reference>
<gene>
    <name evidence="1" type="ORF">GCM10007173_32050</name>
</gene>
<dbReference type="SUPFAM" id="SSF53756">
    <property type="entry name" value="UDP-Glycosyltransferase/glycogen phosphorylase"/>
    <property type="match status" value="1"/>
</dbReference>
<dbReference type="RefSeq" id="WP_188687100.1">
    <property type="nucleotide sequence ID" value="NZ_BMKX01000010.1"/>
</dbReference>
<organism evidence="1 2">
    <name type="scientific">Glutamicibacter ardleyensis</name>
    <dbReference type="NCBI Taxonomy" id="225894"/>
    <lineage>
        <taxon>Bacteria</taxon>
        <taxon>Bacillati</taxon>
        <taxon>Actinomycetota</taxon>
        <taxon>Actinomycetes</taxon>
        <taxon>Micrococcales</taxon>
        <taxon>Micrococcaceae</taxon>
        <taxon>Glutamicibacter</taxon>
    </lineage>
</organism>
<protein>
    <recommendedName>
        <fullName evidence="3">Glycosyltransferase</fullName>
    </recommendedName>
</protein>
<evidence type="ECO:0008006" key="3">
    <source>
        <dbReference type="Google" id="ProtNLM"/>
    </source>
</evidence>